<dbReference type="Proteomes" id="UP001165667">
    <property type="component" value="Unassembled WGS sequence"/>
</dbReference>
<dbReference type="InterPro" id="IPR025669">
    <property type="entry name" value="AAA_dom"/>
</dbReference>
<dbReference type="GO" id="GO:0051782">
    <property type="term" value="P:negative regulation of cell division"/>
    <property type="evidence" value="ECO:0007669"/>
    <property type="project" value="TreeGrafter"/>
</dbReference>
<dbReference type="GO" id="GO:0005829">
    <property type="term" value="C:cytosol"/>
    <property type="evidence" value="ECO:0007669"/>
    <property type="project" value="TreeGrafter"/>
</dbReference>
<name>A0AA41YTF0_9HYPH</name>
<feature type="domain" description="AAA" evidence="3">
    <location>
        <begin position="157"/>
        <end position="314"/>
    </location>
</feature>
<organism evidence="4 5">
    <name type="scientific">Lichenifustis flavocetrariae</name>
    <dbReference type="NCBI Taxonomy" id="2949735"/>
    <lineage>
        <taxon>Bacteria</taxon>
        <taxon>Pseudomonadati</taxon>
        <taxon>Pseudomonadota</taxon>
        <taxon>Alphaproteobacteria</taxon>
        <taxon>Hyphomicrobiales</taxon>
        <taxon>Lichenihabitantaceae</taxon>
        <taxon>Lichenifustis</taxon>
    </lineage>
</organism>
<dbReference type="PANTHER" id="PTHR43384:SF6">
    <property type="entry name" value="SEPTUM SITE-DETERMINING PROTEIN MIND HOMOLOG, CHLOROPLASTIC"/>
    <property type="match status" value="1"/>
</dbReference>
<evidence type="ECO:0000313" key="5">
    <source>
        <dbReference type="Proteomes" id="UP001165667"/>
    </source>
</evidence>
<dbReference type="Gene3D" id="3.40.50.2300">
    <property type="match status" value="1"/>
</dbReference>
<dbReference type="EMBL" id="JAMOIM010000001">
    <property type="protein sequence ID" value="MCW6506493.1"/>
    <property type="molecule type" value="Genomic_DNA"/>
</dbReference>
<dbReference type="PANTHER" id="PTHR43384">
    <property type="entry name" value="SEPTUM SITE-DETERMINING PROTEIN MIND HOMOLOG, CHLOROPLASTIC-RELATED"/>
    <property type="match status" value="1"/>
</dbReference>
<gene>
    <name evidence="4" type="ORF">M8523_00475</name>
</gene>
<comment type="caution">
    <text evidence="4">The sequence shown here is derived from an EMBL/GenBank/DDBJ whole genome shotgun (WGS) entry which is preliminary data.</text>
</comment>
<dbReference type="InterPro" id="IPR050625">
    <property type="entry name" value="ParA/MinD_ATPase"/>
</dbReference>
<dbReference type="SUPFAM" id="SSF52172">
    <property type="entry name" value="CheY-like"/>
    <property type="match status" value="1"/>
</dbReference>
<dbReference type="GO" id="GO:0005524">
    <property type="term" value="F:ATP binding"/>
    <property type="evidence" value="ECO:0007669"/>
    <property type="project" value="UniProtKB-KW"/>
</dbReference>
<accession>A0AA41YTF0</accession>
<dbReference type="SUPFAM" id="SSF52540">
    <property type="entry name" value="P-loop containing nucleoside triphosphate hydrolases"/>
    <property type="match status" value="1"/>
</dbReference>
<evidence type="ECO:0000256" key="1">
    <source>
        <dbReference type="ARBA" id="ARBA00022741"/>
    </source>
</evidence>
<dbReference type="InterPro" id="IPR027417">
    <property type="entry name" value="P-loop_NTPase"/>
</dbReference>
<dbReference type="AlphaFoldDB" id="A0AA41YTF0"/>
<keyword evidence="5" id="KW-1185">Reference proteome</keyword>
<dbReference type="Gene3D" id="3.40.50.300">
    <property type="entry name" value="P-loop containing nucleotide triphosphate hydrolases"/>
    <property type="match status" value="1"/>
</dbReference>
<dbReference type="GO" id="GO:0016887">
    <property type="term" value="F:ATP hydrolysis activity"/>
    <property type="evidence" value="ECO:0007669"/>
    <property type="project" value="TreeGrafter"/>
</dbReference>
<dbReference type="RefSeq" id="WP_282582856.1">
    <property type="nucleotide sequence ID" value="NZ_JAMOIM010000001.1"/>
</dbReference>
<proteinExistence type="predicted"/>
<evidence type="ECO:0000256" key="2">
    <source>
        <dbReference type="ARBA" id="ARBA00022840"/>
    </source>
</evidence>
<dbReference type="InterPro" id="IPR011006">
    <property type="entry name" value="CheY-like_superfamily"/>
</dbReference>
<keyword evidence="2" id="KW-0067">ATP-binding</keyword>
<evidence type="ECO:0000313" key="4">
    <source>
        <dbReference type="EMBL" id="MCW6506493.1"/>
    </source>
</evidence>
<evidence type="ECO:0000259" key="3">
    <source>
        <dbReference type="Pfam" id="PF13614"/>
    </source>
</evidence>
<reference evidence="4" key="1">
    <citation type="submission" date="2022-05" db="EMBL/GenBank/DDBJ databases">
        <authorList>
            <person name="Pankratov T."/>
        </authorList>
    </citation>
    <scope>NUCLEOTIDE SEQUENCE</scope>
    <source>
        <strain evidence="4">BP6-180914</strain>
    </source>
</reference>
<protein>
    <submittedName>
        <fullName evidence="4">AAA family ATPase</fullName>
    </submittedName>
</protein>
<dbReference type="GO" id="GO:0009898">
    <property type="term" value="C:cytoplasmic side of plasma membrane"/>
    <property type="evidence" value="ECO:0007669"/>
    <property type="project" value="TreeGrafter"/>
</dbReference>
<sequence>MRGASTDTPQEAASERLNQIAAVPRISIQAFCETADMAALVHEAAGERRMSRAHVKVHTGGAAAAAEAYREAPTPNLIVIESSAERSELLGFLESLAECCDAGTKVMIVGHLNDIVLYRELMARGVSDYLVAPIQVLDLVRAISHLYTHPTAAPVGRVIAVVGCKGGCGASTVAHNMAWAISRELDVATVIVDLDLAFGTASLNFNQDPPQSIADAIFAPDRLDSNLVDRLLSKCTDRLSLLSAPASLDQLYDLQDTAFDGLFDILRGSVPCVVLDVPHQWTAWARRALTAADDVVLVAAPDLANLRNAKNMVDLLRAARSHDAPPRLVMNGVGMLKRPEIAVADFAKAVELQPLATIPFEAKLFGTAANNGQMIGEVEAGHKIAGTFVDLARRISGRIEARKAKRKLLSPFMSKLYGKYAS</sequence>
<dbReference type="Pfam" id="PF13614">
    <property type="entry name" value="AAA_31"/>
    <property type="match status" value="1"/>
</dbReference>
<keyword evidence="1" id="KW-0547">Nucleotide-binding</keyword>